<dbReference type="EMBL" id="JAOQJE010000002">
    <property type="protein sequence ID" value="MCU6788234.1"/>
    <property type="molecule type" value="Genomic_DNA"/>
</dbReference>
<dbReference type="SUPFAM" id="SSF47598">
    <property type="entry name" value="Ribbon-helix-helix"/>
    <property type="match status" value="1"/>
</dbReference>
<comment type="caution">
    <text evidence="1">The sequence shown here is derived from an EMBL/GenBank/DDBJ whole genome shotgun (WGS) entry which is preliminary data.</text>
</comment>
<dbReference type="Proteomes" id="UP001652397">
    <property type="component" value="Unassembled WGS sequence"/>
</dbReference>
<reference evidence="1 2" key="1">
    <citation type="journal article" date="2021" name="ISME Commun">
        <title>Automated analysis of genomic sequences facilitates high-throughput and comprehensive description of bacteria.</title>
        <authorList>
            <person name="Hitch T.C.A."/>
        </authorList>
    </citation>
    <scope>NUCLEOTIDE SEQUENCE [LARGE SCALE GENOMIC DNA]</scope>
    <source>
        <strain evidence="1 2">Sanger_34</strain>
    </source>
</reference>
<proteinExistence type="predicted"/>
<evidence type="ECO:0000313" key="2">
    <source>
        <dbReference type="Proteomes" id="UP001652397"/>
    </source>
</evidence>
<dbReference type="InterPro" id="IPR010985">
    <property type="entry name" value="Ribbon_hlx_hlx"/>
</dbReference>
<organism evidence="1 2">
    <name type="scientific">Agathobaculum ammoniilyticum</name>
    <dbReference type="NCBI Taxonomy" id="2981778"/>
    <lineage>
        <taxon>Bacteria</taxon>
        <taxon>Bacillati</taxon>
        <taxon>Bacillota</taxon>
        <taxon>Clostridia</taxon>
        <taxon>Eubacteriales</taxon>
        <taxon>Butyricicoccaceae</taxon>
        <taxon>Agathobaculum</taxon>
    </lineage>
</organism>
<sequence length="64" mass="7132">MTEVSALKVIIPPLPSRPESIYKTIYIEKSLANQIEQIAIQNNTSWNHVVTALLKSCLEHSGGR</sequence>
<gene>
    <name evidence="1" type="ORF">OCV66_03885</name>
</gene>
<accession>A0ABT2U0T1</accession>
<keyword evidence="2" id="KW-1185">Reference proteome</keyword>
<evidence type="ECO:0008006" key="3">
    <source>
        <dbReference type="Google" id="ProtNLM"/>
    </source>
</evidence>
<name>A0ABT2U0T1_9FIRM</name>
<evidence type="ECO:0000313" key="1">
    <source>
        <dbReference type="EMBL" id="MCU6788234.1"/>
    </source>
</evidence>
<protein>
    <recommendedName>
        <fullName evidence="3">CopG family transcriptional regulator</fullName>
    </recommendedName>
</protein>